<evidence type="ECO:0000313" key="5">
    <source>
        <dbReference type="EMBL" id="GAI27665.1"/>
    </source>
</evidence>
<dbReference type="GO" id="GO:0015074">
    <property type="term" value="P:DNA integration"/>
    <property type="evidence" value="ECO:0007669"/>
    <property type="project" value="UniProtKB-KW"/>
</dbReference>
<dbReference type="PANTHER" id="PTHR30461">
    <property type="entry name" value="DNA-INVERTASE FROM LAMBDOID PROPHAGE"/>
    <property type="match status" value="1"/>
</dbReference>
<dbReference type="PROSITE" id="PS51736">
    <property type="entry name" value="RECOMBINASES_3"/>
    <property type="match status" value="1"/>
</dbReference>
<evidence type="ECO:0000256" key="3">
    <source>
        <dbReference type="ARBA" id="ARBA00023172"/>
    </source>
</evidence>
<evidence type="ECO:0000259" key="4">
    <source>
        <dbReference type="PROSITE" id="PS51736"/>
    </source>
</evidence>
<evidence type="ECO:0000256" key="2">
    <source>
        <dbReference type="ARBA" id="ARBA00023125"/>
    </source>
</evidence>
<dbReference type="InterPro" id="IPR036162">
    <property type="entry name" value="Resolvase-like_N_sf"/>
</dbReference>
<feature type="domain" description="Resolvase/invertase-type recombinase catalytic" evidence="4">
    <location>
        <begin position="2"/>
        <end position="137"/>
    </location>
</feature>
<sequence length="137" mass="16049">MKAVLYARVSSKEQEEGFSIPAQLKLLAEYARENGLKIIEEFIDAETAKKAGRTKFNEMIKFLENNTDTKIVLCEKTDRLYRNFKDYCTIDDLNLEIHLVKENEIINKYSKSHQKFIHGIKVLMAKNYIDNLSEEIR</sequence>
<dbReference type="PANTHER" id="PTHR30461:SF2">
    <property type="entry name" value="SERINE RECOMBINASE PINE-RELATED"/>
    <property type="match status" value="1"/>
</dbReference>
<keyword evidence="1" id="KW-0229">DNA integration</keyword>
<dbReference type="EMBL" id="BARV01021792">
    <property type="protein sequence ID" value="GAI27665.1"/>
    <property type="molecule type" value="Genomic_DNA"/>
</dbReference>
<dbReference type="Pfam" id="PF00239">
    <property type="entry name" value="Resolvase"/>
    <property type="match status" value="1"/>
</dbReference>
<gene>
    <name evidence="5" type="ORF">S06H3_36032</name>
</gene>
<dbReference type="InterPro" id="IPR006119">
    <property type="entry name" value="Resolv_N"/>
</dbReference>
<dbReference type="CDD" id="cd00338">
    <property type="entry name" value="Ser_Recombinase"/>
    <property type="match status" value="1"/>
</dbReference>
<dbReference type="InterPro" id="IPR006118">
    <property type="entry name" value="Recombinase_CS"/>
</dbReference>
<dbReference type="Gene3D" id="3.40.50.1390">
    <property type="entry name" value="Resolvase, N-terminal catalytic domain"/>
    <property type="match status" value="1"/>
</dbReference>
<dbReference type="SUPFAM" id="SSF53041">
    <property type="entry name" value="Resolvase-like"/>
    <property type="match status" value="1"/>
</dbReference>
<dbReference type="InterPro" id="IPR050639">
    <property type="entry name" value="SSR_resolvase"/>
</dbReference>
<accession>X1NLH7</accession>
<reference evidence="5" key="1">
    <citation type="journal article" date="2014" name="Front. Microbiol.">
        <title>High frequency of phylogenetically diverse reductive dehalogenase-homologous genes in deep subseafloor sedimentary metagenomes.</title>
        <authorList>
            <person name="Kawai M."/>
            <person name="Futagami T."/>
            <person name="Toyoda A."/>
            <person name="Takaki Y."/>
            <person name="Nishi S."/>
            <person name="Hori S."/>
            <person name="Arai W."/>
            <person name="Tsubouchi T."/>
            <person name="Morono Y."/>
            <person name="Uchiyama I."/>
            <person name="Ito T."/>
            <person name="Fujiyama A."/>
            <person name="Inagaki F."/>
            <person name="Takami H."/>
        </authorList>
    </citation>
    <scope>NUCLEOTIDE SEQUENCE</scope>
    <source>
        <strain evidence="5">Expedition CK06-06</strain>
    </source>
</reference>
<name>X1NLH7_9ZZZZ</name>
<dbReference type="AlphaFoldDB" id="X1NLH7"/>
<keyword evidence="2" id="KW-0238">DNA-binding</keyword>
<keyword evidence="3" id="KW-0233">DNA recombination</keyword>
<dbReference type="SMART" id="SM00857">
    <property type="entry name" value="Resolvase"/>
    <property type="match status" value="1"/>
</dbReference>
<protein>
    <recommendedName>
        <fullName evidence="4">Resolvase/invertase-type recombinase catalytic domain-containing protein</fullName>
    </recommendedName>
</protein>
<proteinExistence type="predicted"/>
<dbReference type="GO" id="GO:0000150">
    <property type="term" value="F:DNA strand exchange activity"/>
    <property type="evidence" value="ECO:0007669"/>
    <property type="project" value="InterPro"/>
</dbReference>
<evidence type="ECO:0000256" key="1">
    <source>
        <dbReference type="ARBA" id="ARBA00022908"/>
    </source>
</evidence>
<dbReference type="GO" id="GO:0003677">
    <property type="term" value="F:DNA binding"/>
    <property type="evidence" value="ECO:0007669"/>
    <property type="project" value="UniProtKB-KW"/>
</dbReference>
<organism evidence="5">
    <name type="scientific">marine sediment metagenome</name>
    <dbReference type="NCBI Taxonomy" id="412755"/>
    <lineage>
        <taxon>unclassified sequences</taxon>
        <taxon>metagenomes</taxon>
        <taxon>ecological metagenomes</taxon>
    </lineage>
</organism>
<dbReference type="PROSITE" id="PS00397">
    <property type="entry name" value="RECOMBINASES_1"/>
    <property type="match status" value="1"/>
</dbReference>
<comment type="caution">
    <text evidence="5">The sequence shown here is derived from an EMBL/GenBank/DDBJ whole genome shotgun (WGS) entry which is preliminary data.</text>
</comment>
<feature type="non-terminal residue" evidence="5">
    <location>
        <position position="137"/>
    </location>
</feature>